<evidence type="ECO:0000256" key="3">
    <source>
        <dbReference type="ARBA" id="ARBA00023235"/>
    </source>
</evidence>
<dbReference type="Gene3D" id="1.50.10.10">
    <property type="match status" value="1"/>
</dbReference>
<dbReference type="InterPro" id="IPR010819">
    <property type="entry name" value="AGE/CE"/>
</dbReference>
<reference evidence="5 6" key="1">
    <citation type="submission" date="2016-03" db="EMBL/GenBank/DDBJ databases">
        <title>Draft genome sequence of Paenibacillus antarcticus CECT 5836.</title>
        <authorList>
            <person name="Shin S.-K."/>
            <person name="Yi H."/>
        </authorList>
    </citation>
    <scope>NUCLEOTIDE SEQUENCE [LARGE SCALE GENOMIC DNA]</scope>
    <source>
        <strain evidence="5 6">CECT 5836</strain>
    </source>
</reference>
<evidence type="ECO:0000256" key="4">
    <source>
        <dbReference type="HAMAP-Rule" id="MF_00929"/>
    </source>
</evidence>
<keyword evidence="3 4" id="KW-0413">Isomerase</keyword>
<dbReference type="Pfam" id="PF07221">
    <property type="entry name" value="GlcNAc_2-epim"/>
    <property type="match status" value="1"/>
</dbReference>
<evidence type="ECO:0000313" key="6">
    <source>
        <dbReference type="Proteomes" id="UP000077355"/>
    </source>
</evidence>
<dbReference type="RefSeq" id="WP_068648156.1">
    <property type="nucleotide sequence ID" value="NZ_CP043611.1"/>
</dbReference>
<dbReference type="InterPro" id="IPR028584">
    <property type="entry name" value="Cellobiose_2_epim"/>
</dbReference>
<dbReference type="GO" id="GO:0005975">
    <property type="term" value="P:carbohydrate metabolic process"/>
    <property type="evidence" value="ECO:0007669"/>
    <property type="project" value="InterPro"/>
</dbReference>
<evidence type="ECO:0000313" key="5">
    <source>
        <dbReference type="EMBL" id="OAB47124.1"/>
    </source>
</evidence>
<gene>
    <name evidence="5" type="ORF">PBAT_07525</name>
</gene>
<dbReference type="InterPro" id="IPR012341">
    <property type="entry name" value="6hp_glycosidase-like_sf"/>
</dbReference>
<dbReference type="PANTHER" id="PTHR15108">
    <property type="entry name" value="N-ACYLGLUCOSAMINE-2-EPIMERASE"/>
    <property type="match status" value="1"/>
</dbReference>
<sequence>MQKLKAEIIRELEDHILPFWSGCMDSTNGGFYGGVNIDLQQQPQADKGGIATSRILWSFSSAYVITGNEQYLSCAKHAYTFLIDQIMDKEFQGLYWMVDYMGAPKDTRKHVYTQSFGIYALSEYYKASKDPNALEMAKQLFHLIEMKGFNPEINAYKEEFDRVWTEIPNEMLSENGVQADITMNTHIHVLEAYTNLFTVWPDDRLRAALTNLLEILYTKIYNPNTKFLGVFFDKKWHSLLDLKSFGHDIEASWLIDRTLHVLNIDKPEYVQMVIDIAYNIANYAIQEDGSLINEQEQDHVDKTRVWWVQAEAIVGFYNAYQRTQDPIFLKLVSNLWHYIKDNIIDDRPNGEWFWSIEPDGTPSPREINGAWKCPYHNSRFCLEMIERVN</sequence>
<keyword evidence="6" id="KW-1185">Reference proteome</keyword>
<dbReference type="Proteomes" id="UP000077355">
    <property type="component" value="Unassembled WGS sequence"/>
</dbReference>
<dbReference type="InterPro" id="IPR008928">
    <property type="entry name" value="6-hairpin_glycosidase_sf"/>
</dbReference>
<dbReference type="AlphaFoldDB" id="A0A168PVY3"/>
<dbReference type="OrthoDB" id="5141876at2"/>
<evidence type="ECO:0000256" key="1">
    <source>
        <dbReference type="ARBA" id="ARBA00001470"/>
    </source>
</evidence>
<dbReference type="GO" id="GO:0047736">
    <property type="term" value="F:cellobiose epimerase activity"/>
    <property type="evidence" value="ECO:0007669"/>
    <property type="project" value="UniProtKB-UniRule"/>
</dbReference>
<dbReference type="HAMAP" id="MF_00929">
    <property type="entry name" value="Cellobiose_2_epim"/>
    <property type="match status" value="1"/>
</dbReference>
<comment type="catalytic activity">
    <reaction evidence="1 4">
        <text>D-cellobiose = beta-D-glucosyl-(1-&gt;4)-D-mannopyranose</text>
        <dbReference type="Rhea" id="RHEA:23384"/>
        <dbReference type="ChEBI" id="CHEBI:17057"/>
        <dbReference type="ChEBI" id="CHEBI:47931"/>
        <dbReference type="EC" id="5.1.3.11"/>
    </reaction>
</comment>
<dbReference type="SUPFAM" id="SSF48208">
    <property type="entry name" value="Six-hairpin glycosidases"/>
    <property type="match status" value="1"/>
</dbReference>
<comment type="similarity">
    <text evidence="4">Belongs to the cellobiose 2-epimerase family.</text>
</comment>
<comment type="similarity">
    <text evidence="2">Belongs to the N-acylglucosamine 2-epimerase family.</text>
</comment>
<organism evidence="5 6">
    <name type="scientific">Paenibacillus antarcticus</name>
    <dbReference type="NCBI Taxonomy" id="253703"/>
    <lineage>
        <taxon>Bacteria</taxon>
        <taxon>Bacillati</taxon>
        <taxon>Bacillota</taxon>
        <taxon>Bacilli</taxon>
        <taxon>Bacillales</taxon>
        <taxon>Paenibacillaceae</taxon>
        <taxon>Paenibacillus</taxon>
    </lineage>
</organism>
<evidence type="ECO:0000256" key="2">
    <source>
        <dbReference type="ARBA" id="ARBA00008558"/>
    </source>
</evidence>
<dbReference type="EC" id="5.1.3.11" evidence="4"/>
<protein>
    <recommendedName>
        <fullName evidence="4">Cellobiose 2-epimerase</fullName>
        <shortName evidence="4">CE</shortName>
        <ecNumber evidence="4">5.1.3.11</ecNumber>
    </recommendedName>
</protein>
<name>A0A168PVY3_9BACL</name>
<comment type="caution">
    <text evidence="5">The sequence shown here is derived from an EMBL/GenBank/DDBJ whole genome shotgun (WGS) entry which is preliminary data.</text>
</comment>
<accession>A0A168PVY3</accession>
<comment type="function">
    <text evidence="4">Catalyzes the reversible epimerization of cellobiose to 4-O-beta-D-glucopyranosyl-D-mannose (Glc-Man).</text>
</comment>
<dbReference type="EMBL" id="LVJI01000009">
    <property type="protein sequence ID" value="OAB47124.1"/>
    <property type="molecule type" value="Genomic_DNA"/>
</dbReference>
<proteinExistence type="inferred from homology"/>